<keyword evidence="1" id="KW-1133">Transmembrane helix</keyword>
<comment type="caution">
    <text evidence="2">The sequence shown here is derived from an EMBL/GenBank/DDBJ whole genome shotgun (WGS) entry which is preliminary data.</text>
</comment>
<keyword evidence="2" id="KW-0675">Receptor</keyword>
<evidence type="ECO:0000256" key="1">
    <source>
        <dbReference type="SAM" id="Phobius"/>
    </source>
</evidence>
<keyword evidence="3" id="KW-1185">Reference proteome</keyword>
<keyword evidence="1" id="KW-0812">Transmembrane</keyword>
<name>A0ABR3KYA1_TRISP</name>
<protein>
    <submittedName>
        <fullName evidence="2">Receptor-type tyrosine-protein phosphatase</fullName>
    </submittedName>
</protein>
<accession>A0ABR3KYA1</accession>
<dbReference type="PROSITE" id="PS51257">
    <property type="entry name" value="PROKAR_LIPOPROTEIN"/>
    <property type="match status" value="1"/>
</dbReference>
<reference evidence="2 3" key="1">
    <citation type="submission" date="2024-07" db="EMBL/GenBank/DDBJ databases">
        <title>Enhanced genomic and transcriptomic resources for Trichinella pseudospiralis and T. spiralis underpin the discovery of pronounced molecular differences between stages and species.</title>
        <authorList>
            <person name="Pasi K.K."/>
            <person name="La Rosa G."/>
            <person name="Gomez-Morales M.A."/>
            <person name="Tosini F."/>
            <person name="Sumanam S."/>
            <person name="Young N.D."/>
            <person name="Chang B.C."/>
            <person name="Robin G.B."/>
        </authorList>
    </citation>
    <scope>NUCLEOTIDE SEQUENCE [LARGE SCALE GENOMIC DNA]</scope>
    <source>
        <strain evidence="2">ISS534</strain>
    </source>
</reference>
<dbReference type="Proteomes" id="UP001558632">
    <property type="component" value="Unassembled WGS sequence"/>
</dbReference>
<evidence type="ECO:0000313" key="3">
    <source>
        <dbReference type="Proteomes" id="UP001558632"/>
    </source>
</evidence>
<evidence type="ECO:0000313" key="2">
    <source>
        <dbReference type="EMBL" id="KAL1245646.1"/>
    </source>
</evidence>
<dbReference type="EMBL" id="JBEUSY010000075">
    <property type="protein sequence ID" value="KAL1245646.1"/>
    <property type="molecule type" value="Genomic_DNA"/>
</dbReference>
<sequence length="69" mass="8021">MFTSFRSKFAITSIPFVQILTTYWWLLLSCGLRHPMKLVPFATRVRMDVKTFPSRPSVPLLTTNSIVHH</sequence>
<keyword evidence="1" id="KW-0472">Membrane</keyword>
<gene>
    <name evidence="2" type="ORF">TSPI_00603</name>
</gene>
<feature type="transmembrane region" description="Helical" evidence="1">
    <location>
        <begin position="9"/>
        <end position="27"/>
    </location>
</feature>
<proteinExistence type="predicted"/>
<organism evidence="2 3">
    <name type="scientific">Trichinella spiralis</name>
    <name type="common">Trichina worm</name>
    <dbReference type="NCBI Taxonomy" id="6334"/>
    <lineage>
        <taxon>Eukaryota</taxon>
        <taxon>Metazoa</taxon>
        <taxon>Ecdysozoa</taxon>
        <taxon>Nematoda</taxon>
        <taxon>Enoplea</taxon>
        <taxon>Dorylaimia</taxon>
        <taxon>Trichinellida</taxon>
        <taxon>Trichinellidae</taxon>
        <taxon>Trichinella</taxon>
    </lineage>
</organism>